<dbReference type="PANTHER" id="PTHR47323:SF4">
    <property type="entry name" value="FMRFAMIDE PEPTIDE RECEPTOR FRPR-18"/>
    <property type="match status" value="1"/>
</dbReference>
<dbReference type="Pfam" id="PF00001">
    <property type="entry name" value="7tm_1"/>
    <property type="match status" value="1"/>
</dbReference>
<evidence type="ECO:0000256" key="5">
    <source>
        <dbReference type="RuleBase" id="RU000688"/>
    </source>
</evidence>
<dbReference type="PANTHER" id="PTHR47323">
    <property type="entry name" value="FMRFAMIDE PEPTIDE RECEPTOR FAMILY-RELATED"/>
    <property type="match status" value="1"/>
</dbReference>
<keyword evidence="4 6" id="KW-0472">Membrane</keyword>
<gene>
    <name evidence="8" type="ORF">AB6A40_007437</name>
</gene>
<organism evidence="8 9">
    <name type="scientific">Gnathostoma spinigerum</name>
    <dbReference type="NCBI Taxonomy" id="75299"/>
    <lineage>
        <taxon>Eukaryota</taxon>
        <taxon>Metazoa</taxon>
        <taxon>Ecdysozoa</taxon>
        <taxon>Nematoda</taxon>
        <taxon>Chromadorea</taxon>
        <taxon>Rhabditida</taxon>
        <taxon>Spirurina</taxon>
        <taxon>Gnathostomatomorpha</taxon>
        <taxon>Gnathostomatoidea</taxon>
        <taxon>Gnathostomatidae</taxon>
        <taxon>Gnathostoma</taxon>
    </lineage>
</organism>
<dbReference type="InterPro" id="IPR017452">
    <property type="entry name" value="GPCR_Rhodpsn_7TM"/>
</dbReference>
<dbReference type="PROSITE" id="PS50262">
    <property type="entry name" value="G_PROTEIN_RECEP_F1_2"/>
    <property type="match status" value="1"/>
</dbReference>
<keyword evidence="3 6" id="KW-1133">Transmembrane helix</keyword>
<feature type="transmembrane region" description="Helical" evidence="6">
    <location>
        <begin position="127"/>
        <end position="144"/>
    </location>
</feature>
<dbReference type="PROSITE" id="PS00237">
    <property type="entry name" value="G_PROTEIN_RECEP_F1_1"/>
    <property type="match status" value="1"/>
</dbReference>
<evidence type="ECO:0000313" key="9">
    <source>
        <dbReference type="Proteomes" id="UP001608902"/>
    </source>
</evidence>
<feature type="transmembrane region" description="Helical" evidence="6">
    <location>
        <begin position="188"/>
        <end position="209"/>
    </location>
</feature>
<dbReference type="GO" id="GO:0016020">
    <property type="term" value="C:membrane"/>
    <property type="evidence" value="ECO:0007669"/>
    <property type="project" value="UniProtKB-SubCell"/>
</dbReference>
<keyword evidence="9" id="KW-1185">Reference proteome</keyword>
<feature type="transmembrane region" description="Helical" evidence="6">
    <location>
        <begin position="41"/>
        <end position="66"/>
    </location>
</feature>
<feature type="domain" description="G-protein coupled receptors family 1 profile" evidence="7">
    <location>
        <begin position="21"/>
        <end position="318"/>
    </location>
</feature>
<evidence type="ECO:0000256" key="1">
    <source>
        <dbReference type="ARBA" id="ARBA00004370"/>
    </source>
</evidence>
<accession>A0ABD6EUK8</accession>
<reference evidence="8 9" key="1">
    <citation type="submission" date="2024-08" db="EMBL/GenBank/DDBJ databases">
        <title>Gnathostoma spinigerum genome.</title>
        <authorList>
            <person name="Gonzalez-Bertolin B."/>
            <person name="Monzon S."/>
            <person name="Zaballos A."/>
            <person name="Jimenez P."/>
            <person name="Dekumyoy P."/>
            <person name="Varona S."/>
            <person name="Cuesta I."/>
            <person name="Sumanam S."/>
            <person name="Adisakwattana P."/>
            <person name="Gasser R.B."/>
            <person name="Hernandez-Gonzalez A."/>
            <person name="Young N.D."/>
            <person name="Perteguer M.J."/>
        </authorList>
    </citation>
    <scope>NUCLEOTIDE SEQUENCE [LARGE SCALE GENOMIC DNA]</scope>
    <source>
        <strain evidence="8">AL3</strain>
        <tissue evidence="8">Liver</tissue>
    </source>
</reference>
<evidence type="ECO:0000259" key="7">
    <source>
        <dbReference type="PROSITE" id="PS50262"/>
    </source>
</evidence>
<feature type="transmembrane region" description="Helical" evidence="6">
    <location>
        <begin position="86"/>
        <end position="106"/>
    </location>
</feature>
<comment type="similarity">
    <text evidence="5">Belongs to the G-protein coupled receptor 1 family.</text>
</comment>
<dbReference type="GO" id="GO:0004930">
    <property type="term" value="F:G protein-coupled receptor activity"/>
    <property type="evidence" value="ECO:0007669"/>
    <property type="project" value="UniProtKB-KW"/>
</dbReference>
<dbReference type="Proteomes" id="UP001608902">
    <property type="component" value="Unassembled WGS sequence"/>
</dbReference>
<name>A0ABD6EUK8_9BILA</name>
<keyword evidence="5" id="KW-0807">Transducer</keyword>
<dbReference type="PRINTS" id="PR00237">
    <property type="entry name" value="GPCRRHODOPSN"/>
</dbReference>
<dbReference type="InterPro" id="IPR000276">
    <property type="entry name" value="GPCR_Rhodpsn"/>
</dbReference>
<feature type="transmembrane region" description="Helical" evidence="6">
    <location>
        <begin position="6"/>
        <end position="29"/>
    </location>
</feature>
<sequence>MESQQLMASAILGIVLFGVFGNIISFYLFSRPHMRASSVNILLCALASVDLSLLLLSIPVFVIPGLNLWKDEKTQNMYHAYMLKSVYPVNLIMQTCSIYIMVLITIERWTAVCRPLQVRAWCTPTKSRLALLVVLFSAIAYNFVRFFEYSIIRTPEGDIIFERNLRDTELYPNYMIGYFTASYLITHFLIPFSIMMIMNGHVCWTIVILRRARLALTQQMDNDTLADNVHYQVGMWKLQTVQSVIGTWQQREHNTTFMLMLVTAIFACCNTLPFLLNLVECAIPDFFTNPQTSYFAYYLNDISNLLVVLNSATTFLIYYAFSAKYRSSFNDLFRLVTS</sequence>
<feature type="transmembrane region" description="Helical" evidence="6">
    <location>
        <begin position="257"/>
        <end position="276"/>
    </location>
</feature>
<evidence type="ECO:0000313" key="8">
    <source>
        <dbReference type="EMBL" id="MFH4980728.1"/>
    </source>
</evidence>
<proteinExistence type="inferred from homology"/>
<keyword evidence="2 5" id="KW-0812">Transmembrane</keyword>
<dbReference type="EMBL" id="JBGFUD010005992">
    <property type="protein sequence ID" value="MFH4980728.1"/>
    <property type="molecule type" value="Genomic_DNA"/>
</dbReference>
<dbReference type="Gene3D" id="1.20.1070.10">
    <property type="entry name" value="Rhodopsin 7-helix transmembrane proteins"/>
    <property type="match status" value="1"/>
</dbReference>
<evidence type="ECO:0000256" key="2">
    <source>
        <dbReference type="ARBA" id="ARBA00022692"/>
    </source>
</evidence>
<evidence type="ECO:0000256" key="6">
    <source>
        <dbReference type="SAM" id="Phobius"/>
    </source>
</evidence>
<evidence type="ECO:0000256" key="3">
    <source>
        <dbReference type="ARBA" id="ARBA00022989"/>
    </source>
</evidence>
<protein>
    <recommendedName>
        <fullName evidence="7">G-protein coupled receptors family 1 profile domain-containing protein</fullName>
    </recommendedName>
</protein>
<dbReference type="InterPro" id="IPR053352">
    <property type="entry name" value="FMRFamide_rcpt"/>
</dbReference>
<dbReference type="AlphaFoldDB" id="A0ABD6EUK8"/>
<keyword evidence="5" id="KW-0297">G-protein coupled receptor</keyword>
<dbReference type="CDD" id="cd14978">
    <property type="entry name" value="7tmA_FMRFamide_R-like"/>
    <property type="match status" value="1"/>
</dbReference>
<keyword evidence="5" id="KW-0675">Receptor</keyword>
<feature type="transmembrane region" description="Helical" evidence="6">
    <location>
        <begin position="296"/>
        <end position="321"/>
    </location>
</feature>
<dbReference type="SUPFAM" id="SSF81321">
    <property type="entry name" value="Family A G protein-coupled receptor-like"/>
    <property type="match status" value="1"/>
</dbReference>
<comment type="subcellular location">
    <subcellularLocation>
        <location evidence="1">Membrane</location>
    </subcellularLocation>
</comment>
<evidence type="ECO:0000256" key="4">
    <source>
        <dbReference type="ARBA" id="ARBA00023136"/>
    </source>
</evidence>
<comment type="caution">
    <text evidence="8">The sequence shown here is derived from an EMBL/GenBank/DDBJ whole genome shotgun (WGS) entry which is preliminary data.</text>
</comment>